<dbReference type="Proteomes" id="UP000500938">
    <property type="component" value="Chromosome"/>
</dbReference>
<dbReference type="KEGG" id="ggr:HKW67_13280"/>
<dbReference type="SUPFAM" id="SSF51735">
    <property type="entry name" value="NAD(P)-binding Rossmann-fold domains"/>
    <property type="match status" value="1"/>
</dbReference>
<keyword evidence="3" id="KW-1185">Reference proteome</keyword>
<accession>A0A6M4ISA2</accession>
<protein>
    <submittedName>
        <fullName evidence="2">NAD-dependent epimerase/dehydratase family protein</fullName>
    </submittedName>
</protein>
<name>A0A6M4ISA2_9BACT</name>
<proteinExistence type="predicted"/>
<dbReference type="InterPro" id="IPR001509">
    <property type="entry name" value="Epimerase_deHydtase"/>
</dbReference>
<organism evidence="2 3">
    <name type="scientific">Gemmatimonas groenlandica</name>
    <dbReference type="NCBI Taxonomy" id="2732249"/>
    <lineage>
        <taxon>Bacteria</taxon>
        <taxon>Pseudomonadati</taxon>
        <taxon>Gemmatimonadota</taxon>
        <taxon>Gemmatimonadia</taxon>
        <taxon>Gemmatimonadales</taxon>
        <taxon>Gemmatimonadaceae</taxon>
        <taxon>Gemmatimonas</taxon>
    </lineage>
</organism>
<dbReference type="Gene3D" id="3.40.50.720">
    <property type="entry name" value="NAD(P)-binding Rossmann-like Domain"/>
    <property type="match status" value="1"/>
</dbReference>
<evidence type="ECO:0000313" key="2">
    <source>
        <dbReference type="EMBL" id="QJR36407.1"/>
    </source>
</evidence>
<dbReference type="AlphaFoldDB" id="A0A6M4ISA2"/>
<feature type="domain" description="NAD-dependent epimerase/dehydratase" evidence="1">
    <location>
        <begin position="15"/>
        <end position="214"/>
    </location>
</feature>
<dbReference type="Pfam" id="PF01370">
    <property type="entry name" value="Epimerase"/>
    <property type="match status" value="1"/>
</dbReference>
<dbReference type="RefSeq" id="WP_171225839.1">
    <property type="nucleotide sequence ID" value="NZ_CP053085.1"/>
</dbReference>
<evidence type="ECO:0000259" key="1">
    <source>
        <dbReference type="Pfam" id="PF01370"/>
    </source>
</evidence>
<dbReference type="EMBL" id="CP053085">
    <property type="protein sequence ID" value="QJR36407.1"/>
    <property type="molecule type" value="Genomic_DNA"/>
</dbReference>
<dbReference type="InterPro" id="IPR036291">
    <property type="entry name" value="NAD(P)-bd_dom_sf"/>
</dbReference>
<evidence type="ECO:0000313" key="3">
    <source>
        <dbReference type="Proteomes" id="UP000500938"/>
    </source>
</evidence>
<gene>
    <name evidence="2" type="ORF">HKW67_13280</name>
</gene>
<sequence length="325" mass="34798">MTHTPSLVSGSAAHLVIGAGPLGRATARAIVAAGQDVTVISRRGAPADEDGVQVVACDVRDPAQLSAAMRSAAVVYQCAQPAYTRWREEFVPLQQAILAGARRVGARVILADNLYAYGDVDGTITETTRIQPTSTKGAVRARMADEALAMHASGALQVAIARGSDFYGPHVRGSVLGDRVWGPLVAGRAANATGDPDLVHTYTFVEDFARTLQLLGASTRGDGDVWHVPNAPTLSTRQLLQLAEPVLQRPIAVKGTSRRMMWLAGLFVPEARETVEMMYEFERPFVVSSDKFTSTFGLVATATVDAVAATVRWYQRQLPGTAQKR</sequence>
<reference evidence="2 3" key="1">
    <citation type="submission" date="2020-05" db="EMBL/GenBank/DDBJ databases">
        <title>Complete genome sequence of Gemmatimonas greenlandica TET16.</title>
        <authorList>
            <person name="Zeng Y."/>
        </authorList>
    </citation>
    <scope>NUCLEOTIDE SEQUENCE [LARGE SCALE GENOMIC DNA]</scope>
    <source>
        <strain evidence="2 3">TET16</strain>
    </source>
</reference>